<feature type="region of interest" description="Disordered" evidence="1">
    <location>
        <begin position="144"/>
        <end position="163"/>
    </location>
</feature>
<feature type="compositionally biased region" description="Basic and acidic residues" evidence="1">
    <location>
        <begin position="226"/>
        <end position="276"/>
    </location>
</feature>
<gene>
    <name evidence="2" type="ORF">N8I77_007171</name>
</gene>
<protein>
    <submittedName>
        <fullName evidence="2">Uncharacterized protein</fullName>
    </submittedName>
</protein>
<feature type="compositionally biased region" description="Low complexity" evidence="1">
    <location>
        <begin position="461"/>
        <end position="480"/>
    </location>
</feature>
<proteinExistence type="predicted"/>
<dbReference type="AlphaFoldDB" id="A0AAD9W1M0"/>
<name>A0AAD9W1M0_PHOAM</name>
<keyword evidence="3" id="KW-1185">Reference proteome</keyword>
<dbReference type="Proteomes" id="UP001265746">
    <property type="component" value="Unassembled WGS sequence"/>
</dbReference>
<organism evidence="2 3">
    <name type="scientific">Phomopsis amygdali</name>
    <name type="common">Fusicoccum amygdali</name>
    <dbReference type="NCBI Taxonomy" id="1214568"/>
    <lineage>
        <taxon>Eukaryota</taxon>
        <taxon>Fungi</taxon>
        <taxon>Dikarya</taxon>
        <taxon>Ascomycota</taxon>
        <taxon>Pezizomycotina</taxon>
        <taxon>Sordariomycetes</taxon>
        <taxon>Sordariomycetidae</taxon>
        <taxon>Diaporthales</taxon>
        <taxon>Diaporthaceae</taxon>
        <taxon>Diaporthe</taxon>
    </lineage>
</organism>
<evidence type="ECO:0000313" key="2">
    <source>
        <dbReference type="EMBL" id="KAK2604224.1"/>
    </source>
</evidence>
<accession>A0AAD9W1M0</accession>
<feature type="region of interest" description="Disordered" evidence="1">
    <location>
        <begin position="172"/>
        <end position="276"/>
    </location>
</feature>
<sequence length="542" mass="60458">MSQFLGVGSSGVFAIDHTSTAKPYDVCGRAQALDELSKNEADPGLFSFGCRLDDRLQPQEPPNVKWVNWRWPRYEWEAEFLDEKTNTKAKVKVCRQWVVHGRAVLAQTTLQNLSQTHLENLQCYYQTEMLIRELDYVEPRHTFNEDSLEDKSPSRYKQFPAPRGFGRVTVHDLDTRPYTGTNVGTRVKNRPSVDSQRENVSEHGEHTKKASAMEESTTSNIAIGRRRSDELHHEQTVGSEYAHEHSQNAPRPEEDQSAEQIKETATRDAGEDGGKIQVRDDKVLDKIRQIQDTWSRKQTKSVASVMITYRNGLAVEMNTESTSDGVIQLGPNGRDEDICEIVTAYKLVPLPGKIVDWRNFFLTPKEVDVSEILREETIRFWGQCKGSGQQPELCNFGLSVMDMKESTQDAQKFANAADEGFNATGEAVAEAVHEKMSSTHADIPSGDSTAKDQEGNHGATSRSTPGSSGFSSPNGPPDGSSPKDHIEFLLRRHLEHVLSVCAVPLMRFDLVGEDPVEKEEDAQAFALTCGDMSGHRVCTSAS</sequence>
<reference evidence="2" key="1">
    <citation type="submission" date="2023-06" db="EMBL/GenBank/DDBJ databases">
        <authorList>
            <person name="Noh H."/>
        </authorList>
    </citation>
    <scope>NUCLEOTIDE SEQUENCE</scope>
    <source>
        <strain evidence="2">DUCC20226</strain>
    </source>
</reference>
<feature type="region of interest" description="Disordered" evidence="1">
    <location>
        <begin position="431"/>
        <end position="484"/>
    </location>
</feature>
<feature type="compositionally biased region" description="Basic and acidic residues" evidence="1">
    <location>
        <begin position="195"/>
        <end position="212"/>
    </location>
</feature>
<comment type="caution">
    <text evidence="2">The sequence shown here is derived from an EMBL/GenBank/DDBJ whole genome shotgun (WGS) entry which is preliminary data.</text>
</comment>
<feature type="compositionally biased region" description="Basic and acidic residues" evidence="1">
    <location>
        <begin position="144"/>
        <end position="153"/>
    </location>
</feature>
<evidence type="ECO:0000256" key="1">
    <source>
        <dbReference type="SAM" id="MobiDB-lite"/>
    </source>
</evidence>
<evidence type="ECO:0000313" key="3">
    <source>
        <dbReference type="Proteomes" id="UP001265746"/>
    </source>
</evidence>
<dbReference type="EMBL" id="JAUJFL010000004">
    <property type="protein sequence ID" value="KAK2604224.1"/>
    <property type="molecule type" value="Genomic_DNA"/>
</dbReference>